<feature type="compositionally biased region" description="Polar residues" evidence="2">
    <location>
        <begin position="179"/>
        <end position="192"/>
    </location>
</feature>
<feature type="compositionally biased region" description="Polar residues" evidence="2">
    <location>
        <begin position="147"/>
        <end position="158"/>
    </location>
</feature>
<organism evidence="3">
    <name type="scientific">viral metagenome</name>
    <dbReference type="NCBI Taxonomy" id="1070528"/>
    <lineage>
        <taxon>unclassified sequences</taxon>
        <taxon>metagenomes</taxon>
        <taxon>organismal metagenomes</taxon>
    </lineage>
</organism>
<dbReference type="Pfam" id="PF19063">
    <property type="entry name" value="DUF5759"/>
    <property type="match status" value="1"/>
</dbReference>
<feature type="coiled-coil region" evidence="1">
    <location>
        <begin position="114"/>
        <end position="141"/>
    </location>
</feature>
<evidence type="ECO:0000256" key="1">
    <source>
        <dbReference type="SAM" id="Coils"/>
    </source>
</evidence>
<evidence type="ECO:0000313" key="3">
    <source>
        <dbReference type="EMBL" id="QHT92438.1"/>
    </source>
</evidence>
<accession>A0A6C0IGX2</accession>
<sequence>MNTIETPQLNPLELYDKRTSKDVGRLRAYNKILEQIYNRIRVMSKLPNSQCYLLYTVPQFIFGLPKLDMEDMIVYLIYQLRHAKYEIRYTPPNMLYISWAHHERSYLVEKSPIMQAMLESAEKTQAEIERKEKEAARLIVGKKSQQKVKMNTPGQMQRPSVHWGASSQRPFSQQQPRSAISTILNRPMSNPTAGPPPPSAADYVPPSAFLQNMTQPKNTIVQPRSVPDYFGTF</sequence>
<evidence type="ECO:0000256" key="2">
    <source>
        <dbReference type="SAM" id="MobiDB-lite"/>
    </source>
</evidence>
<proteinExistence type="predicted"/>
<protein>
    <submittedName>
        <fullName evidence="3">Uncharacterized protein</fullName>
    </submittedName>
</protein>
<dbReference type="EMBL" id="MN740184">
    <property type="protein sequence ID" value="QHT92438.1"/>
    <property type="molecule type" value="Genomic_DNA"/>
</dbReference>
<name>A0A6C0IGX2_9ZZZZ</name>
<feature type="region of interest" description="Disordered" evidence="2">
    <location>
        <begin position="146"/>
        <end position="206"/>
    </location>
</feature>
<dbReference type="InterPro" id="IPR043977">
    <property type="entry name" value="DUF5759"/>
</dbReference>
<reference evidence="3" key="1">
    <citation type="journal article" date="2020" name="Nature">
        <title>Giant virus diversity and host interactions through global metagenomics.</title>
        <authorList>
            <person name="Schulz F."/>
            <person name="Roux S."/>
            <person name="Paez-Espino D."/>
            <person name="Jungbluth S."/>
            <person name="Walsh D.A."/>
            <person name="Denef V.J."/>
            <person name="McMahon K.D."/>
            <person name="Konstantinidis K.T."/>
            <person name="Eloe-Fadrosh E.A."/>
            <person name="Kyrpides N.C."/>
            <person name="Woyke T."/>
        </authorList>
    </citation>
    <scope>NUCLEOTIDE SEQUENCE</scope>
    <source>
        <strain evidence="3">GVMAG-M-3300023184-88</strain>
    </source>
</reference>
<keyword evidence="1" id="KW-0175">Coiled coil</keyword>
<feature type="compositionally biased region" description="Low complexity" evidence="2">
    <location>
        <begin position="166"/>
        <end position="178"/>
    </location>
</feature>
<dbReference type="AlphaFoldDB" id="A0A6C0IGX2"/>